<protein>
    <submittedName>
        <fullName evidence="4">Tetratricopeptide repeat-containing protein</fullName>
    </submittedName>
</protein>
<dbReference type="InterPro" id="IPR051012">
    <property type="entry name" value="CellSynth/LPSAsmb/PSIAsmb"/>
</dbReference>
<dbReference type="Gene3D" id="1.25.40.10">
    <property type="entry name" value="Tetratricopeptide repeat domain"/>
    <property type="match status" value="2"/>
</dbReference>
<accession>A0AAE3GPR0</accession>
<dbReference type="AlphaFoldDB" id="A0AAE3GPR0"/>
<dbReference type="PROSITE" id="PS50005">
    <property type="entry name" value="TPR"/>
    <property type="match status" value="1"/>
</dbReference>
<gene>
    <name evidence="4" type="ORF">LX83_006804</name>
</gene>
<name>A0AAE3GPR0_9PSEU</name>
<evidence type="ECO:0000313" key="5">
    <source>
        <dbReference type="Proteomes" id="UP001206128"/>
    </source>
</evidence>
<evidence type="ECO:0000313" key="4">
    <source>
        <dbReference type="EMBL" id="MCP2169918.1"/>
    </source>
</evidence>
<dbReference type="RefSeq" id="WP_253779458.1">
    <property type="nucleotide sequence ID" value="NZ_JAMTCK010000022.1"/>
</dbReference>
<dbReference type="Pfam" id="PF13432">
    <property type="entry name" value="TPR_16"/>
    <property type="match status" value="1"/>
</dbReference>
<dbReference type="PANTHER" id="PTHR45586:SF1">
    <property type="entry name" value="LIPOPOLYSACCHARIDE ASSEMBLY PROTEIN B"/>
    <property type="match status" value="1"/>
</dbReference>
<feature type="repeat" description="TPR" evidence="3">
    <location>
        <begin position="178"/>
        <end position="211"/>
    </location>
</feature>
<dbReference type="Proteomes" id="UP001206128">
    <property type="component" value="Unassembled WGS sequence"/>
</dbReference>
<organism evidence="4 5">
    <name type="scientific">Goodfellowiella coeruleoviolacea</name>
    <dbReference type="NCBI Taxonomy" id="334858"/>
    <lineage>
        <taxon>Bacteria</taxon>
        <taxon>Bacillati</taxon>
        <taxon>Actinomycetota</taxon>
        <taxon>Actinomycetes</taxon>
        <taxon>Pseudonocardiales</taxon>
        <taxon>Pseudonocardiaceae</taxon>
        <taxon>Goodfellowiella</taxon>
    </lineage>
</organism>
<keyword evidence="1" id="KW-0677">Repeat</keyword>
<dbReference type="EMBL" id="JAMTCK010000022">
    <property type="protein sequence ID" value="MCP2169918.1"/>
    <property type="molecule type" value="Genomic_DNA"/>
</dbReference>
<reference evidence="4" key="1">
    <citation type="submission" date="2022-06" db="EMBL/GenBank/DDBJ databases">
        <title>Genomic Encyclopedia of Archaeal and Bacterial Type Strains, Phase II (KMG-II): from individual species to whole genera.</title>
        <authorList>
            <person name="Goeker M."/>
        </authorList>
    </citation>
    <scope>NUCLEOTIDE SEQUENCE</scope>
    <source>
        <strain evidence="4">DSM 43935</strain>
    </source>
</reference>
<keyword evidence="2 3" id="KW-0802">TPR repeat</keyword>
<dbReference type="InterPro" id="IPR019734">
    <property type="entry name" value="TPR_rpt"/>
</dbReference>
<dbReference type="PANTHER" id="PTHR45586">
    <property type="entry name" value="TPR REPEAT-CONTAINING PROTEIN PA4667"/>
    <property type="match status" value="1"/>
</dbReference>
<sequence length="403" mass="44193">MAISAPGADDGLASLRQAAEADRPGAARHLGHQLSLLGSGLVFQAGTTTPQAEHWLRRALDLDPDDALAAVLLADLLVRRADLTTAFWQGSDQGERTELYRQFRAHRDEALHWYRHALAVAPSSTAAITGLAMLLSDDLRWGRRFLEPEDTDPDDRPTRLAEAAHWWRRELSAHPDNATATCQLADVLARNGQQAEAAHWLRRTVELDPQNWRAALDLSRHAAQGADCTTAERACRELAEAGDPQAVISLALLLESTGRTAAADSWLQRPTARPLPRLLFDSDPTPSSVLTSLARKLLDHDDVARAKWWCLVALRRTPSSHDAMELFKVLPVDEQDTATVVTWLTRAANAGDQRAVGYLTELVREQDQGAGPAQTGGLLHTAVEHGGTIDHIEGVLRQRPHQI</sequence>
<dbReference type="SUPFAM" id="SSF48452">
    <property type="entry name" value="TPR-like"/>
    <property type="match status" value="1"/>
</dbReference>
<evidence type="ECO:0000256" key="3">
    <source>
        <dbReference type="PROSITE-ProRule" id="PRU00339"/>
    </source>
</evidence>
<keyword evidence="5" id="KW-1185">Reference proteome</keyword>
<evidence type="ECO:0000256" key="2">
    <source>
        <dbReference type="ARBA" id="ARBA00022803"/>
    </source>
</evidence>
<proteinExistence type="predicted"/>
<comment type="caution">
    <text evidence="4">The sequence shown here is derived from an EMBL/GenBank/DDBJ whole genome shotgun (WGS) entry which is preliminary data.</text>
</comment>
<evidence type="ECO:0000256" key="1">
    <source>
        <dbReference type="ARBA" id="ARBA00022737"/>
    </source>
</evidence>
<dbReference type="InterPro" id="IPR011990">
    <property type="entry name" value="TPR-like_helical_dom_sf"/>
</dbReference>